<protein>
    <recommendedName>
        <fullName evidence="7">Flavodoxin</fullName>
    </recommendedName>
</protein>
<dbReference type="Pfam" id="PF00258">
    <property type="entry name" value="Flavodoxin_1"/>
    <property type="match status" value="1"/>
</dbReference>
<proteinExistence type="inferred from homology"/>
<comment type="caution">
    <text evidence="9">The sequence shown here is derived from an EMBL/GenBank/DDBJ whole genome shotgun (WGS) entry which is preliminary data.</text>
</comment>
<dbReference type="NCBIfam" id="TIGR01753">
    <property type="entry name" value="flav_short"/>
    <property type="match status" value="1"/>
</dbReference>
<evidence type="ECO:0000256" key="5">
    <source>
        <dbReference type="ARBA" id="ARBA00022643"/>
    </source>
</evidence>
<evidence type="ECO:0000259" key="8">
    <source>
        <dbReference type="PROSITE" id="PS50902"/>
    </source>
</evidence>
<feature type="domain" description="Flavodoxin-like" evidence="8">
    <location>
        <begin position="4"/>
        <end position="138"/>
    </location>
</feature>
<dbReference type="GO" id="GO:0010181">
    <property type="term" value="F:FMN binding"/>
    <property type="evidence" value="ECO:0007669"/>
    <property type="project" value="UniProtKB-UniRule"/>
</dbReference>
<name>A0A4R8A6I6_9FIRM</name>
<dbReference type="Proteomes" id="UP000294743">
    <property type="component" value="Unassembled WGS sequence"/>
</dbReference>
<dbReference type="PROSITE" id="PS50902">
    <property type="entry name" value="FLAVODOXIN_LIKE"/>
    <property type="match status" value="1"/>
</dbReference>
<dbReference type="OrthoDB" id="9790745at2"/>
<dbReference type="PANTHER" id="PTHR43717">
    <property type="entry name" value="ANAEROBIC NITRIC OXIDE REDUCTASE FLAVORUBREDOXIN"/>
    <property type="match status" value="1"/>
</dbReference>
<comment type="similarity">
    <text evidence="2 7">Belongs to the flavodoxin family.</text>
</comment>
<evidence type="ECO:0000256" key="3">
    <source>
        <dbReference type="ARBA" id="ARBA00022448"/>
    </source>
</evidence>
<dbReference type="GO" id="GO:0009055">
    <property type="term" value="F:electron transfer activity"/>
    <property type="evidence" value="ECO:0007669"/>
    <property type="project" value="UniProtKB-UniRule"/>
</dbReference>
<evidence type="ECO:0000313" key="10">
    <source>
        <dbReference type="Proteomes" id="UP000294743"/>
    </source>
</evidence>
<organism evidence="9 10">
    <name type="scientific">Breznakia blatticola</name>
    <dbReference type="NCBI Taxonomy" id="1754012"/>
    <lineage>
        <taxon>Bacteria</taxon>
        <taxon>Bacillati</taxon>
        <taxon>Bacillota</taxon>
        <taxon>Erysipelotrichia</taxon>
        <taxon>Erysipelotrichales</taxon>
        <taxon>Erysipelotrichaceae</taxon>
        <taxon>Breznakia</taxon>
    </lineage>
</organism>
<keyword evidence="10" id="KW-1185">Reference proteome</keyword>
<keyword evidence="4 7" id="KW-0285">Flavoprotein</keyword>
<keyword evidence="5 7" id="KW-0288">FMN</keyword>
<dbReference type="RefSeq" id="WP_134167658.1">
    <property type="nucleotide sequence ID" value="NZ_SODD01000002.1"/>
</dbReference>
<dbReference type="InterPro" id="IPR029039">
    <property type="entry name" value="Flavoprotein-like_sf"/>
</dbReference>
<dbReference type="InterPro" id="IPR008254">
    <property type="entry name" value="Flavodoxin/NO_synth"/>
</dbReference>
<sequence>MNKVLIVYWSMTGNTEAMANALAEGCTEAGNEVTCVNVSESPSLDGYDAYLFGCSSMGDDALDEAEFNPWFTSIEADLKDKKVALFGSYGWGDGQWMRDWVIRTKEAGANLYQEGLIVNESPSDDDLATCKAYAKAFIA</sequence>
<dbReference type="InterPro" id="IPR010087">
    <property type="entry name" value="Flav_short"/>
</dbReference>
<dbReference type="GO" id="GO:0016651">
    <property type="term" value="F:oxidoreductase activity, acting on NAD(P)H"/>
    <property type="evidence" value="ECO:0007669"/>
    <property type="project" value="UniProtKB-ARBA"/>
</dbReference>
<evidence type="ECO:0000256" key="6">
    <source>
        <dbReference type="ARBA" id="ARBA00022982"/>
    </source>
</evidence>
<keyword evidence="6 7" id="KW-0249">Electron transport</keyword>
<dbReference type="PROSITE" id="PS00201">
    <property type="entry name" value="FLAVODOXIN"/>
    <property type="match status" value="1"/>
</dbReference>
<dbReference type="SUPFAM" id="SSF52218">
    <property type="entry name" value="Flavoproteins"/>
    <property type="match status" value="1"/>
</dbReference>
<gene>
    <name evidence="9" type="ORF">EDD63_10287</name>
</gene>
<comment type="function">
    <text evidence="7">Low-potential electron donor to a number of redox enzymes.</text>
</comment>
<keyword evidence="3 7" id="KW-0813">Transport</keyword>
<dbReference type="Gene3D" id="3.40.50.360">
    <property type="match status" value="1"/>
</dbReference>
<dbReference type="PANTHER" id="PTHR43717:SF1">
    <property type="entry name" value="ANAEROBIC NITRIC OXIDE REDUCTASE FLAVORUBREDOXIN"/>
    <property type="match status" value="1"/>
</dbReference>
<evidence type="ECO:0000256" key="7">
    <source>
        <dbReference type="RuleBase" id="RU367037"/>
    </source>
</evidence>
<reference evidence="9 10" key="1">
    <citation type="submission" date="2019-03" db="EMBL/GenBank/DDBJ databases">
        <title>Genomic Encyclopedia of Type Strains, Phase IV (KMG-IV): sequencing the most valuable type-strain genomes for metagenomic binning, comparative biology and taxonomic classification.</title>
        <authorList>
            <person name="Goeker M."/>
        </authorList>
    </citation>
    <scope>NUCLEOTIDE SEQUENCE [LARGE SCALE GENOMIC DNA]</scope>
    <source>
        <strain evidence="9 10">DSM 28867</strain>
    </source>
</reference>
<dbReference type="InterPro" id="IPR001226">
    <property type="entry name" value="Flavodoxin_CS"/>
</dbReference>
<evidence type="ECO:0000313" key="9">
    <source>
        <dbReference type="EMBL" id="TDW26066.1"/>
    </source>
</evidence>
<evidence type="ECO:0000256" key="2">
    <source>
        <dbReference type="ARBA" id="ARBA00005267"/>
    </source>
</evidence>
<evidence type="ECO:0000256" key="4">
    <source>
        <dbReference type="ARBA" id="ARBA00022630"/>
    </source>
</evidence>
<accession>A0A4R8A6I6</accession>
<comment type="cofactor">
    <cofactor evidence="1 7">
        <name>FMN</name>
        <dbReference type="ChEBI" id="CHEBI:58210"/>
    </cofactor>
</comment>
<dbReference type="AlphaFoldDB" id="A0A4R8A6I6"/>
<dbReference type="EMBL" id="SODD01000002">
    <property type="protein sequence ID" value="TDW26066.1"/>
    <property type="molecule type" value="Genomic_DNA"/>
</dbReference>
<evidence type="ECO:0000256" key="1">
    <source>
        <dbReference type="ARBA" id="ARBA00001917"/>
    </source>
</evidence>